<evidence type="ECO:0000256" key="6">
    <source>
        <dbReference type="ARBA" id="ARBA00023242"/>
    </source>
</evidence>
<evidence type="ECO:0000256" key="5">
    <source>
        <dbReference type="ARBA" id="ARBA00023163"/>
    </source>
</evidence>
<organism evidence="9 10">
    <name type="scientific">Clunio marinus</name>
    <dbReference type="NCBI Taxonomy" id="568069"/>
    <lineage>
        <taxon>Eukaryota</taxon>
        <taxon>Metazoa</taxon>
        <taxon>Ecdysozoa</taxon>
        <taxon>Arthropoda</taxon>
        <taxon>Hexapoda</taxon>
        <taxon>Insecta</taxon>
        <taxon>Pterygota</taxon>
        <taxon>Neoptera</taxon>
        <taxon>Endopterygota</taxon>
        <taxon>Diptera</taxon>
        <taxon>Nematocera</taxon>
        <taxon>Chironomoidea</taxon>
        <taxon>Chironomidae</taxon>
        <taxon>Clunio</taxon>
    </lineage>
</organism>
<dbReference type="InterPro" id="IPR046347">
    <property type="entry name" value="bZIP_sf"/>
</dbReference>
<dbReference type="Pfam" id="PF07716">
    <property type="entry name" value="bZIP_2"/>
    <property type="match status" value="1"/>
</dbReference>
<comment type="similarity">
    <text evidence="2">Belongs to the bZIP family. NFIL3 subfamily.</text>
</comment>
<dbReference type="InterPro" id="IPR004827">
    <property type="entry name" value="bZIP"/>
</dbReference>
<keyword evidence="4" id="KW-0238">DNA-binding</keyword>
<gene>
    <name evidence="9" type="ORF">CLUMA_CG011750</name>
</gene>
<protein>
    <submittedName>
        <fullName evidence="9">CLUMA_CG011750, isoform A</fullName>
    </submittedName>
</protein>
<dbReference type="SUPFAM" id="SSF57959">
    <property type="entry name" value="Leucine zipper domain"/>
    <property type="match status" value="1"/>
</dbReference>
<evidence type="ECO:0000256" key="2">
    <source>
        <dbReference type="ARBA" id="ARBA00006079"/>
    </source>
</evidence>
<sequence length="220" mass="24660">MIFGDKISQNGLNNNEKASRVEKNSLEPFSFSALHFLRNRLLPSDISQCYNFASQPNAFQSQTLPPLETILPLSKLSTQAKPSSATDYSSSSSSLLAVKSPNLSPISLNSPVTGNNSQSTLFCSSFMRRPRGEKRPIPEEQKDEKYFERRKRNNEAAKKSRDARKLREDRIALRAAILEQENSILRAQTIALREEVCTLRQILCNSRALTSIAMPSSPQI</sequence>
<feature type="compositionally biased region" description="Basic and acidic residues" evidence="7">
    <location>
        <begin position="133"/>
        <end position="165"/>
    </location>
</feature>
<dbReference type="CDD" id="cd14695">
    <property type="entry name" value="bZIP_HLF"/>
    <property type="match status" value="1"/>
</dbReference>
<evidence type="ECO:0000256" key="1">
    <source>
        <dbReference type="ARBA" id="ARBA00004123"/>
    </source>
</evidence>
<dbReference type="InterPro" id="IPR040223">
    <property type="entry name" value="PAR_bZIP"/>
</dbReference>
<feature type="region of interest" description="Disordered" evidence="7">
    <location>
        <begin position="130"/>
        <end position="165"/>
    </location>
</feature>
<dbReference type="PANTHER" id="PTHR11988:SF55">
    <property type="entry name" value="BZIP DOMAIN-CONTAINING PROTEIN"/>
    <property type="match status" value="1"/>
</dbReference>
<evidence type="ECO:0000313" key="10">
    <source>
        <dbReference type="Proteomes" id="UP000183832"/>
    </source>
</evidence>
<comment type="subcellular location">
    <subcellularLocation>
        <location evidence="1">Nucleus</location>
    </subcellularLocation>
</comment>
<dbReference type="GO" id="GO:0000978">
    <property type="term" value="F:RNA polymerase II cis-regulatory region sequence-specific DNA binding"/>
    <property type="evidence" value="ECO:0007669"/>
    <property type="project" value="TreeGrafter"/>
</dbReference>
<name>A0A1J1IDN3_9DIPT</name>
<dbReference type="OrthoDB" id="6022300at2759"/>
<dbReference type="FunFam" id="1.20.5.170:FF:000025">
    <property type="entry name" value="nuclear factor interleukin-3-regulated protein-like"/>
    <property type="match status" value="1"/>
</dbReference>
<keyword evidence="5" id="KW-0804">Transcription</keyword>
<dbReference type="PROSITE" id="PS50217">
    <property type="entry name" value="BZIP"/>
    <property type="match status" value="1"/>
</dbReference>
<evidence type="ECO:0000256" key="4">
    <source>
        <dbReference type="ARBA" id="ARBA00023125"/>
    </source>
</evidence>
<dbReference type="Gene3D" id="1.20.5.170">
    <property type="match status" value="1"/>
</dbReference>
<dbReference type="EMBL" id="CVRI01000047">
    <property type="protein sequence ID" value="CRK98391.1"/>
    <property type="molecule type" value="Genomic_DNA"/>
</dbReference>
<evidence type="ECO:0000256" key="7">
    <source>
        <dbReference type="SAM" id="MobiDB-lite"/>
    </source>
</evidence>
<dbReference type="AlphaFoldDB" id="A0A1J1IDN3"/>
<dbReference type="GO" id="GO:0005634">
    <property type="term" value="C:nucleus"/>
    <property type="evidence" value="ECO:0007669"/>
    <property type="project" value="UniProtKB-SubCell"/>
</dbReference>
<dbReference type="SMART" id="SM00338">
    <property type="entry name" value="BRLZ"/>
    <property type="match status" value="1"/>
</dbReference>
<feature type="domain" description="BZIP" evidence="8">
    <location>
        <begin position="143"/>
        <end position="203"/>
    </location>
</feature>
<dbReference type="Proteomes" id="UP000183832">
    <property type="component" value="Unassembled WGS sequence"/>
</dbReference>
<reference evidence="9 10" key="1">
    <citation type="submission" date="2015-04" db="EMBL/GenBank/DDBJ databases">
        <authorList>
            <person name="Syromyatnikov M.Y."/>
            <person name="Popov V.N."/>
        </authorList>
    </citation>
    <scope>NUCLEOTIDE SEQUENCE [LARGE SCALE GENOMIC DNA]</scope>
</reference>
<keyword evidence="6" id="KW-0539">Nucleus</keyword>
<accession>A0A1J1IDN3</accession>
<evidence type="ECO:0000256" key="3">
    <source>
        <dbReference type="ARBA" id="ARBA00023015"/>
    </source>
</evidence>
<dbReference type="STRING" id="568069.A0A1J1IDN3"/>
<proteinExistence type="inferred from homology"/>
<dbReference type="PANTHER" id="PTHR11988">
    <property type="entry name" value="THYROTROPH EMBRYONIC FACTOR RELATED"/>
    <property type="match status" value="1"/>
</dbReference>
<evidence type="ECO:0000313" key="9">
    <source>
        <dbReference type="EMBL" id="CRK98391.1"/>
    </source>
</evidence>
<dbReference type="GO" id="GO:0000981">
    <property type="term" value="F:DNA-binding transcription factor activity, RNA polymerase II-specific"/>
    <property type="evidence" value="ECO:0007669"/>
    <property type="project" value="TreeGrafter"/>
</dbReference>
<keyword evidence="10" id="KW-1185">Reference proteome</keyword>
<evidence type="ECO:0000259" key="8">
    <source>
        <dbReference type="PROSITE" id="PS50217"/>
    </source>
</evidence>
<keyword evidence="3" id="KW-0805">Transcription regulation</keyword>